<keyword evidence="6" id="KW-0472">Membrane</keyword>
<dbReference type="Proteomes" id="UP000631114">
    <property type="component" value="Unassembled WGS sequence"/>
</dbReference>
<dbReference type="OrthoDB" id="9984275at2759"/>
<dbReference type="InterPro" id="IPR011990">
    <property type="entry name" value="TPR-like_helical_dom_sf"/>
</dbReference>
<protein>
    <recommendedName>
        <fullName evidence="7">Gamma-soluble NSF attachment protein</fullName>
    </recommendedName>
    <alternativeName>
        <fullName evidence="8">N-ethylmaleimide-sensitive factor attachment protein gamma</fullName>
    </alternativeName>
</protein>
<keyword evidence="10" id="KW-1185">Reference proteome</keyword>
<keyword evidence="5" id="KW-0653">Protein transport</keyword>
<organism evidence="9 10">
    <name type="scientific">Coptis chinensis</name>
    <dbReference type="NCBI Taxonomy" id="261450"/>
    <lineage>
        <taxon>Eukaryota</taxon>
        <taxon>Viridiplantae</taxon>
        <taxon>Streptophyta</taxon>
        <taxon>Embryophyta</taxon>
        <taxon>Tracheophyta</taxon>
        <taxon>Spermatophyta</taxon>
        <taxon>Magnoliopsida</taxon>
        <taxon>Ranunculales</taxon>
        <taxon>Ranunculaceae</taxon>
        <taxon>Coptidoideae</taxon>
        <taxon>Coptis</taxon>
    </lineage>
</organism>
<dbReference type="PANTHER" id="PTHR13768:SF2">
    <property type="entry name" value="GAMMA-SOLUBLE NSF ATTACHMENT PROTEIN"/>
    <property type="match status" value="1"/>
</dbReference>
<dbReference type="InterPro" id="IPR000744">
    <property type="entry name" value="NSF_attach"/>
</dbReference>
<evidence type="ECO:0000313" key="10">
    <source>
        <dbReference type="Proteomes" id="UP000631114"/>
    </source>
</evidence>
<evidence type="ECO:0000256" key="3">
    <source>
        <dbReference type="ARBA" id="ARBA00022448"/>
    </source>
</evidence>
<accession>A0A835IMI4</accession>
<evidence type="ECO:0000256" key="5">
    <source>
        <dbReference type="ARBA" id="ARBA00022927"/>
    </source>
</evidence>
<proteinExistence type="inferred from homology"/>
<keyword evidence="3" id="KW-0813">Transport</keyword>
<evidence type="ECO:0000256" key="4">
    <source>
        <dbReference type="ARBA" id="ARBA00022892"/>
    </source>
</evidence>
<dbReference type="GO" id="GO:0031201">
    <property type="term" value="C:SNARE complex"/>
    <property type="evidence" value="ECO:0007669"/>
    <property type="project" value="TreeGrafter"/>
</dbReference>
<comment type="caution">
    <text evidence="9">The sequence shown here is derived from an EMBL/GenBank/DDBJ whole genome shotgun (WGS) entry which is preliminary data.</text>
</comment>
<dbReference type="PANTHER" id="PTHR13768">
    <property type="entry name" value="SOLUBLE NSF ATTACHMENT PROTEIN SNAP"/>
    <property type="match status" value="1"/>
</dbReference>
<dbReference type="GO" id="GO:0005483">
    <property type="term" value="F:soluble NSF attachment protein activity"/>
    <property type="evidence" value="ECO:0007669"/>
    <property type="project" value="TreeGrafter"/>
</dbReference>
<evidence type="ECO:0000256" key="1">
    <source>
        <dbReference type="ARBA" id="ARBA00004170"/>
    </source>
</evidence>
<reference evidence="9 10" key="1">
    <citation type="submission" date="2020-10" db="EMBL/GenBank/DDBJ databases">
        <title>The Coptis chinensis genome and diversification of protoberbering-type alkaloids.</title>
        <authorList>
            <person name="Wang B."/>
            <person name="Shu S."/>
            <person name="Song C."/>
            <person name="Liu Y."/>
        </authorList>
    </citation>
    <scope>NUCLEOTIDE SEQUENCE [LARGE SCALE GENOMIC DNA]</scope>
    <source>
        <strain evidence="9">HL-2020</strain>
        <tissue evidence="9">Leaf</tissue>
    </source>
</reference>
<dbReference type="GO" id="GO:0005774">
    <property type="term" value="C:vacuolar membrane"/>
    <property type="evidence" value="ECO:0007669"/>
    <property type="project" value="TreeGrafter"/>
</dbReference>
<dbReference type="GO" id="GO:0016192">
    <property type="term" value="P:vesicle-mediated transport"/>
    <property type="evidence" value="ECO:0007669"/>
    <property type="project" value="UniProtKB-KW"/>
</dbReference>
<dbReference type="EMBL" id="JADFTS010000002">
    <property type="protein sequence ID" value="KAF9620550.1"/>
    <property type="molecule type" value="Genomic_DNA"/>
</dbReference>
<evidence type="ECO:0000256" key="6">
    <source>
        <dbReference type="ARBA" id="ARBA00023136"/>
    </source>
</evidence>
<dbReference type="GO" id="GO:0019905">
    <property type="term" value="F:syntaxin binding"/>
    <property type="evidence" value="ECO:0007669"/>
    <property type="project" value="TreeGrafter"/>
</dbReference>
<evidence type="ECO:0000313" key="9">
    <source>
        <dbReference type="EMBL" id="KAF9620550.1"/>
    </source>
</evidence>
<dbReference type="Pfam" id="PF14938">
    <property type="entry name" value="SNAP"/>
    <property type="match status" value="1"/>
</dbReference>
<dbReference type="SUPFAM" id="SSF48452">
    <property type="entry name" value="TPR-like"/>
    <property type="match status" value="1"/>
</dbReference>
<keyword evidence="4" id="KW-0931">ER-Golgi transport</keyword>
<gene>
    <name evidence="9" type="ORF">IFM89_013215</name>
</gene>
<comment type="subcellular location">
    <subcellularLocation>
        <location evidence="1">Membrane</location>
        <topology evidence="1">Peripheral membrane protein</topology>
    </subcellularLocation>
</comment>
<evidence type="ECO:0000256" key="8">
    <source>
        <dbReference type="ARBA" id="ARBA00042485"/>
    </source>
</evidence>
<comment type="similarity">
    <text evidence="2">Belongs to the SNAP family.</text>
</comment>
<dbReference type="GO" id="GO:0006886">
    <property type="term" value="P:intracellular protein transport"/>
    <property type="evidence" value="ECO:0007669"/>
    <property type="project" value="InterPro"/>
</dbReference>
<evidence type="ECO:0000256" key="7">
    <source>
        <dbReference type="ARBA" id="ARBA00040047"/>
    </source>
</evidence>
<name>A0A835IMI4_9MAGN</name>
<dbReference type="Gene3D" id="1.25.40.10">
    <property type="entry name" value="Tetratricopeptide repeat domain"/>
    <property type="match status" value="1"/>
</dbReference>
<dbReference type="AlphaFoldDB" id="A0A835IMI4"/>
<evidence type="ECO:0000256" key="2">
    <source>
        <dbReference type="ARBA" id="ARBA00010050"/>
    </source>
</evidence>
<sequence>MSLARNPDKMILKGDKLTKLTLTRWSADWSSATVLYEAAAIEYRNKRDNEKALMALEKASKGHEMQSSPWDAAKHMETCGNISKELGKWGHVLDYYRRASELYNECGRSQPASDSLAKGARALEDSSPEDAIQLYTDACVMLEEGGEGANGL</sequence>